<gene>
    <name evidence="3" type="ORF">N180_02525</name>
</gene>
<dbReference type="OrthoDB" id="886332at2"/>
<evidence type="ECO:0008006" key="5">
    <source>
        <dbReference type="Google" id="ProtNLM"/>
    </source>
</evidence>
<keyword evidence="2" id="KW-0732">Signal</keyword>
<feature type="chain" id="PRO_5001761926" description="Lipoprotein" evidence="2">
    <location>
        <begin position="23"/>
        <end position="179"/>
    </location>
</feature>
<dbReference type="PROSITE" id="PS51257">
    <property type="entry name" value="PROKAR_LIPOPROTEIN"/>
    <property type="match status" value="1"/>
</dbReference>
<reference evidence="3 4" key="1">
    <citation type="journal article" date="1992" name="Int. J. Syst. Bacteriol.">
        <title>Sphingobacterium antarcticus sp. nov. a Psychrotrophic Bacterium from the Soils of Schirmacher Oasis, Antarctica.</title>
        <authorList>
            <person name="Shivaji S."/>
            <person name="Ray M.K."/>
            <person name="Rao N.S."/>
            <person name="Saiserr L."/>
            <person name="Jagannadham M.V."/>
            <person name="Kumar G.S."/>
            <person name="Reddy G."/>
            <person name="Bhargava P.M."/>
        </authorList>
    </citation>
    <scope>NUCLEOTIDE SEQUENCE [LARGE SCALE GENOMIC DNA]</scope>
    <source>
        <strain evidence="3 4">4BY</strain>
    </source>
</reference>
<sequence>MRLTPYSFFILLLFIVSCNSSSEDKQLSDKNHVQTTVQYFSNAIKPDTFRIELQGSKPKEMALLFNITAEGGAPVYAVRILASDLLDNYKESVDLAREKKQKAFMEQELKLFFEEENFLEPAVTEDELADKNTPDKEFFEELRKSGLNGFKYRLGKETKVYVAWSEKEKKVKPYYECCK</sequence>
<protein>
    <recommendedName>
        <fullName evidence="5">Lipoprotein</fullName>
    </recommendedName>
</protein>
<dbReference type="EMBL" id="JNFF01000019">
    <property type="protein sequence ID" value="KEQ31143.1"/>
    <property type="molecule type" value="Genomic_DNA"/>
</dbReference>
<keyword evidence="4" id="KW-1185">Reference proteome</keyword>
<comment type="caution">
    <text evidence="3">The sequence shown here is derived from an EMBL/GenBank/DDBJ whole genome shotgun (WGS) entry which is preliminary data.</text>
</comment>
<organism evidence="3 4">
    <name type="scientific">Pedobacter antarcticus 4BY</name>
    <dbReference type="NCBI Taxonomy" id="1358423"/>
    <lineage>
        <taxon>Bacteria</taxon>
        <taxon>Pseudomonadati</taxon>
        <taxon>Bacteroidota</taxon>
        <taxon>Sphingobacteriia</taxon>
        <taxon>Sphingobacteriales</taxon>
        <taxon>Sphingobacteriaceae</taxon>
        <taxon>Pedobacter</taxon>
    </lineage>
</organism>
<dbReference type="RefSeq" id="WP_037438241.1">
    <property type="nucleotide sequence ID" value="NZ_JNFF01000019.1"/>
</dbReference>
<feature type="coiled-coil region" evidence="1">
    <location>
        <begin position="86"/>
        <end position="115"/>
    </location>
</feature>
<feature type="signal peptide" evidence="2">
    <location>
        <begin position="1"/>
        <end position="22"/>
    </location>
</feature>
<accession>A0A081PKC0</accession>
<evidence type="ECO:0000256" key="1">
    <source>
        <dbReference type="SAM" id="Coils"/>
    </source>
</evidence>
<name>A0A081PKC0_9SPHI</name>
<proteinExistence type="predicted"/>
<evidence type="ECO:0000313" key="3">
    <source>
        <dbReference type="EMBL" id="KEQ31143.1"/>
    </source>
</evidence>
<dbReference type="eggNOG" id="ENOG5033KHT">
    <property type="taxonomic scope" value="Bacteria"/>
</dbReference>
<evidence type="ECO:0000313" key="4">
    <source>
        <dbReference type="Proteomes" id="UP000028007"/>
    </source>
</evidence>
<dbReference type="Proteomes" id="UP000028007">
    <property type="component" value="Unassembled WGS sequence"/>
</dbReference>
<keyword evidence="1" id="KW-0175">Coiled coil</keyword>
<dbReference type="AlphaFoldDB" id="A0A081PKC0"/>
<evidence type="ECO:0000256" key="2">
    <source>
        <dbReference type="SAM" id="SignalP"/>
    </source>
</evidence>